<feature type="domain" description="Acyltransferase 3" evidence="2">
    <location>
        <begin position="9"/>
        <end position="335"/>
    </location>
</feature>
<keyword evidence="1" id="KW-0472">Membrane</keyword>
<keyword evidence="1" id="KW-0812">Transmembrane</keyword>
<dbReference type="Proteomes" id="UP000248584">
    <property type="component" value="Unassembled WGS sequence"/>
</dbReference>
<feature type="transmembrane region" description="Helical" evidence="1">
    <location>
        <begin position="131"/>
        <end position="152"/>
    </location>
</feature>
<evidence type="ECO:0000313" key="4">
    <source>
        <dbReference type="Proteomes" id="UP000248584"/>
    </source>
</evidence>
<keyword evidence="4" id="KW-1185">Reference proteome</keyword>
<dbReference type="RefSeq" id="WP_015363195.1">
    <property type="nucleotide sequence ID" value="NZ_QKZR01000003.1"/>
</dbReference>
<reference evidence="3 4" key="1">
    <citation type="submission" date="2018-06" db="EMBL/GenBank/DDBJ databases">
        <title>Genomic Encyclopedia of Archaeal and Bacterial Type Strains, Phase II (KMG-II): from individual species to whole genera.</title>
        <authorList>
            <person name="Goeker M."/>
        </authorList>
    </citation>
    <scope>NUCLEOTIDE SEQUENCE [LARGE SCALE GENOMIC DNA]</scope>
    <source>
        <strain evidence="3 4">DSM 17205</strain>
    </source>
</reference>
<dbReference type="EMBL" id="QKZR01000003">
    <property type="protein sequence ID" value="PZX39765.1"/>
    <property type="molecule type" value="Genomic_DNA"/>
</dbReference>
<protein>
    <submittedName>
        <fullName evidence="3">Peptidoglycan/LPS O-acetylase OafA/YrhL</fullName>
    </submittedName>
</protein>
<evidence type="ECO:0000259" key="2">
    <source>
        <dbReference type="Pfam" id="PF01757"/>
    </source>
</evidence>
<dbReference type="PANTHER" id="PTHR23028">
    <property type="entry name" value="ACETYLTRANSFERASE"/>
    <property type="match status" value="1"/>
</dbReference>
<feature type="transmembrane region" description="Helical" evidence="1">
    <location>
        <begin position="85"/>
        <end position="104"/>
    </location>
</feature>
<feature type="transmembrane region" description="Helical" evidence="1">
    <location>
        <begin position="41"/>
        <end position="64"/>
    </location>
</feature>
<accession>A0ABX5PX73</accession>
<comment type="caution">
    <text evidence="3">The sequence shown here is derived from an EMBL/GenBank/DDBJ whole genome shotgun (WGS) entry which is preliminary data.</text>
</comment>
<feature type="transmembrane region" description="Helical" evidence="1">
    <location>
        <begin position="164"/>
        <end position="184"/>
    </location>
</feature>
<name>A0ABX5PX73_9FLAO</name>
<feature type="transmembrane region" description="Helical" evidence="1">
    <location>
        <begin position="12"/>
        <end position="29"/>
    </location>
</feature>
<dbReference type="Pfam" id="PF01757">
    <property type="entry name" value="Acyl_transf_3"/>
    <property type="match status" value="1"/>
</dbReference>
<proteinExistence type="predicted"/>
<feature type="transmembrane region" description="Helical" evidence="1">
    <location>
        <begin position="226"/>
        <end position="243"/>
    </location>
</feature>
<sequence length="353" mass="41700">MSHLKPLTSLRFLFALMVFVSHLNFLKISSNEFLKDLYNQVLIHGYIGVSFFFILSGFILTHVYRDKINTNKKENKKYFLARLARVYPLHFATFIIAIPLMFWGQEINGKGILLGLSNVSLTQAYLPIKEFFFSFNGPSWSISCELFFYLCFPFLLKFLSRKKLLKYIISLLLIVAIIVLPLFIDKELHHGLFYINPIFRLVDFILGIILYDLYVLSLKRKKQVNFAWLEFLAIGVFILFFSFRNSVMETYLYSSYYWIPMIGIIYVFAFQQGVLSRLLSYRLAIWLGEISFGFYMVHHLVLRYFTLGNGRFNIFSNDLTIIILLLFLSILGAFISHKYFEIPMNKWIRNKWN</sequence>
<dbReference type="InterPro" id="IPR002656">
    <property type="entry name" value="Acyl_transf_3_dom"/>
</dbReference>
<dbReference type="InterPro" id="IPR050879">
    <property type="entry name" value="Acyltransferase_3"/>
</dbReference>
<feature type="transmembrane region" description="Helical" evidence="1">
    <location>
        <begin position="321"/>
        <end position="340"/>
    </location>
</feature>
<dbReference type="PANTHER" id="PTHR23028:SF53">
    <property type="entry name" value="ACYL_TRANSF_3 DOMAIN-CONTAINING PROTEIN"/>
    <property type="match status" value="1"/>
</dbReference>
<keyword evidence="1" id="KW-1133">Transmembrane helix</keyword>
<evidence type="ECO:0000256" key="1">
    <source>
        <dbReference type="SAM" id="Phobius"/>
    </source>
</evidence>
<gene>
    <name evidence="3" type="ORF">LX97_02122</name>
</gene>
<evidence type="ECO:0000313" key="3">
    <source>
        <dbReference type="EMBL" id="PZX39765.1"/>
    </source>
</evidence>
<feature type="transmembrane region" description="Helical" evidence="1">
    <location>
        <begin position="190"/>
        <end position="214"/>
    </location>
</feature>
<feature type="transmembrane region" description="Helical" evidence="1">
    <location>
        <begin position="283"/>
        <end position="301"/>
    </location>
</feature>
<feature type="transmembrane region" description="Helical" evidence="1">
    <location>
        <begin position="255"/>
        <end position="271"/>
    </location>
</feature>
<organism evidence="3 4">
    <name type="scientific">Nonlabens dokdonensis</name>
    <dbReference type="NCBI Taxonomy" id="328515"/>
    <lineage>
        <taxon>Bacteria</taxon>
        <taxon>Pseudomonadati</taxon>
        <taxon>Bacteroidota</taxon>
        <taxon>Flavobacteriia</taxon>
        <taxon>Flavobacteriales</taxon>
        <taxon>Flavobacteriaceae</taxon>
        <taxon>Nonlabens</taxon>
    </lineage>
</organism>